<dbReference type="VEuPathDB" id="VectorBase:BGLB026782"/>
<evidence type="ECO:0000313" key="2">
    <source>
        <dbReference type="Proteomes" id="UP000076420"/>
    </source>
</evidence>
<sequence>MAVTKGIKTFNEIDYICISKRWRSFLLDVRTRREADISSDHYLVSGKCKLRLKLQPKRATRPRPFNVEKLKDGNTAAKFQLKLTNRFEALAGILTLEEEWANFKDTTIECADEVIGRRRGSYKEQWIQDRIWKLIDERKEAKRRRDQKNETQDRSLAEEAYNEADLRVKRSCRRDKRDWIELKEQEAQAAASRNDTKPLHLIV</sequence>
<dbReference type="STRING" id="6526.A0A2C9L426"/>
<gene>
    <name evidence="1" type="primary">106065836</name>
</gene>
<protein>
    <recommendedName>
        <fullName evidence="3">Endonuclease/exonuclease/phosphatase domain-containing protein</fullName>
    </recommendedName>
</protein>
<proteinExistence type="predicted"/>
<name>A0A2C9L426_BIOGL</name>
<dbReference type="EnsemblMetazoa" id="BGLB026782-RA">
    <property type="protein sequence ID" value="BGLB026782-PA"/>
    <property type="gene ID" value="BGLB026782"/>
</dbReference>
<dbReference type="VEuPathDB" id="VectorBase:BGLAX_048009"/>
<accession>A0A2C9L426</accession>
<dbReference type="Proteomes" id="UP000076420">
    <property type="component" value="Unassembled WGS sequence"/>
</dbReference>
<dbReference type="AlphaFoldDB" id="A0A2C9L426"/>
<dbReference type="KEGG" id="bgt:106065836"/>
<organism evidence="1 2">
    <name type="scientific">Biomphalaria glabrata</name>
    <name type="common">Bloodfluke planorb</name>
    <name type="synonym">Freshwater snail</name>
    <dbReference type="NCBI Taxonomy" id="6526"/>
    <lineage>
        <taxon>Eukaryota</taxon>
        <taxon>Metazoa</taxon>
        <taxon>Spiralia</taxon>
        <taxon>Lophotrochozoa</taxon>
        <taxon>Mollusca</taxon>
        <taxon>Gastropoda</taxon>
        <taxon>Heterobranchia</taxon>
        <taxon>Euthyneura</taxon>
        <taxon>Panpulmonata</taxon>
        <taxon>Hygrophila</taxon>
        <taxon>Lymnaeoidea</taxon>
        <taxon>Planorbidae</taxon>
        <taxon>Biomphalaria</taxon>
    </lineage>
</organism>
<evidence type="ECO:0008006" key="3">
    <source>
        <dbReference type="Google" id="ProtNLM"/>
    </source>
</evidence>
<reference evidence="1" key="1">
    <citation type="submission" date="2020-05" db="UniProtKB">
        <authorList>
            <consortium name="EnsemblMetazoa"/>
        </authorList>
    </citation>
    <scope>IDENTIFICATION</scope>
    <source>
        <strain evidence="1">BB02</strain>
    </source>
</reference>
<evidence type="ECO:0000313" key="1">
    <source>
        <dbReference type="EnsemblMetazoa" id="BGLB026782-PA"/>
    </source>
</evidence>